<evidence type="ECO:0000256" key="1">
    <source>
        <dbReference type="SAM" id="Coils"/>
    </source>
</evidence>
<feature type="coiled-coil region" evidence="1">
    <location>
        <begin position="209"/>
        <end position="243"/>
    </location>
</feature>
<feature type="compositionally biased region" description="Low complexity" evidence="2">
    <location>
        <begin position="347"/>
        <end position="361"/>
    </location>
</feature>
<dbReference type="EMBL" id="GBEZ01018153">
    <property type="protein sequence ID" value="JAC68256.1"/>
    <property type="molecule type" value="Transcribed_RNA"/>
</dbReference>
<gene>
    <name evidence="3" type="ORF">TSPGSL018_9159</name>
</gene>
<evidence type="ECO:0000256" key="2">
    <source>
        <dbReference type="SAM" id="MobiDB-lite"/>
    </source>
</evidence>
<feature type="region of interest" description="Disordered" evidence="2">
    <location>
        <begin position="311"/>
        <end position="399"/>
    </location>
</feature>
<organism evidence="3">
    <name type="scientific">Tetraselmis sp. GSL018</name>
    <dbReference type="NCBI Taxonomy" id="582737"/>
    <lineage>
        <taxon>Eukaryota</taxon>
        <taxon>Viridiplantae</taxon>
        <taxon>Chlorophyta</taxon>
        <taxon>core chlorophytes</taxon>
        <taxon>Chlorodendrophyceae</taxon>
        <taxon>Chlorodendrales</taxon>
        <taxon>Chlorodendraceae</taxon>
        <taxon>Tetraselmis</taxon>
    </lineage>
</organism>
<sequence length="399" mass="46325">MARRKTAAAFASWIAFHDIKRRRKENLQRAVGRMRNRRRTLAWNSWLDWIDSKRRKQLRLIKAVRHWQLQSASKSWNSWQAYMQERRKHRRILKHWTSRHMSKAWRRWVELVYTRRRHRLILSRSVARMRRKGMVEAWDAWLGAIDDRCHAELCAHRDALDEEAQSLRAENERLRRDNERFVRLIDSGEWGRGRVAELVQAGEVMKGERDALMKLIGSLRREYEAVQEAKLAQESELAEIKKRITGGGGAGRNRLLVKGGSSFNGLVRAMKAEMAQAAETGKPVDPNRIYEIDRLSMDHVQVYPDGELSVQGFDKDATRTGRFSRPLPVGQHRRTRMLPSPQPQHYSMSSKSPGPSPLSSSRQTQASPEGQPWSRITRALDSRIARNRKLGNSDASSNQ</sequence>
<keyword evidence="1" id="KW-0175">Coiled coil</keyword>
<dbReference type="AlphaFoldDB" id="A0A061RCM8"/>
<reference evidence="3" key="1">
    <citation type="submission" date="2014-05" db="EMBL/GenBank/DDBJ databases">
        <title>The transcriptome of the halophilic microalga Tetraselmis sp. GSL018 isolated from the Great Salt Lake, Utah.</title>
        <authorList>
            <person name="Jinkerson R.E."/>
            <person name="D'Adamo S."/>
            <person name="Posewitz M.C."/>
        </authorList>
    </citation>
    <scope>NUCLEOTIDE SEQUENCE</scope>
    <source>
        <strain evidence="3">GSL018</strain>
    </source>
</reference>
<feature type="coiled-coil region" evidence="1">
    <location>
        <begin position="150"/>
        <end position="184"/>
    </location>
</feature>
<protein>
    <submittedName>
        <fullName evidence="3">Centriole proteome protein</fullName>
    </submittedName>
</protein>
<evidence type="ECO:0000313" key="3">
    <source>
        <dbReference type="EMBL" id="JAC68256.1"/>
    </source>
</evidence>
<name>A0A061RCM8_9CHLO</name>
<accession>A0A061RCM8</accession>
<proteinExistence type="predicted"/>